<dbReference type="PANTHER" id="PTHR10805:SF0">
    <property type="entry name" value="COATOMER SUBUNIT EPSILON"/>
    <property type="match status" value="1"/>
</dbReference>
<gene>
    <name evidence="11" type="ORF">RFI_07708</name>
</gene>
<evidence type="ECO:0000256" key="9">
    <source>
        <dbReference type="ARBA" id="ARBA00023136"/>
    </source>
</evidence>
<keyword evidence="8" id="KW-0333">Golgi apparatus</keyword>
<dbReference type="GO" id="GO:0030126">
    <property type="term" value="C:COPI vesicle coat"/>
    <property type="evidence" value="ECO:0007669"/>
    <property type="project" value="TreeGrafter"/>
</dbReference>
<accession>X6NTW1</accession>
<sequence length="247" mass="28070">MLSENYKGKNQNNIQTNFGEKIHTFKLNKNQKLNTQVLKTFKNATHLTINVLSFDNKGLVIFKAFEKLGKEDNFGVRKYIRIKRGKNMAAGQVSNEEDEFYGIRTAYFTGNFEGVLKEAKNLKSVKGIRMKERDAYVACALIAQKKYKQAQQVIGDNVATPLLAVKQLLAYRQAASSEEKELVIDTLKGFQADEESVTDNVLFCVACAQVFIEDNKLKDALVLVNKDNSLELYSLNKQKKYIYILCI</sequence>
<proteinExistence type="inferred from homology"/>
<dbReference type="EMBL" id="ASPP01006075">
    <property type="protein sequence ID" value="ETO29411.1"/>
    <property type="molecule type" value="Genomic_DNA"/>
</dbReference>
<keyword evidence="4" id="KW-0813">Transport</keyword>
<evidence type="ECO:0000256" key="2">
    <source>
        <dbReference type="ARBA" id="ARBA00004347"/>
    </source>
</evidence>
<evidence type="ECO:0000313" key="11">
    <source>
        <dbReference type="EMBL" id="ETO29411.1"/>
    </source>
</evidence>
<reference evidence="11 12" key="1">
    <citation type="journal article" date="2013" name="Curr. Biol.">
        <title>The Genome of the Foraminiferan Reticulomyxa filosa.</title>
        <authorList>
            <person name="Glockner G."/>
            <person name="Hulsmann N."/>
            <person name="Schleicher M."/>
            <person name="Noegel A.A."/>
            <person name="Eichinger L."/>
            <person name="Gallinger C."/>
            <person name="Pawlowski J."/>
            <person name="Sierra R."/>
            <person name="Euteneuer U."/>
            <person name="Pillet L."/>
            <person name="Moustafa A."/>
            <person name="Platzer M."/>
            <person name="Groth M."/>
            <person name="Szafranski K."/>
            <person name="Schliwa M."/>
        </authorList>
    </citation>
    <scope>NUCLEOTIDE SEQUENCE [LARGE SCALE GENOMIC DNA]</scope>
</reference>
<dbReference type="GO" id="GO:0000139">
    <property type="term" value="C:Golgi membrane"/>
    <property type="evidence" value="ECO:0007669"/>
    <property type="project" value="UniProtKB-SubCell"/>
</dbReference>
<evidence type="ECO:0000313" key="12">
    <source>
        <dbReference type="Proteomes" id="UP000023152"/>
    </source>
</evidence>
<name>X6NTW1_RETFI</name>
<comment type="subcellular location">
    <subcellularLocation>
        <location evidence="2">Cytoplasmic vesicle</location>
        <location evidence="2">COPI-coated vesicle membrane</location>
        <topology evidence="2">Peripheral membrane protein</topology>
        <orientation evidence="2">Cytoplasmic side</orientation>
    </subcellularLocation>
    <subcellularLocation>
        <location evidence="1">Golgi apparatus membrane</location>
        <topology evidence="1">Peripheral membrane protein</topology>
        <orientation evidence="1">Cytoplasmic side</orientation>
    </subcellularLocation>
</comment>
<dbReference type="PANTHER" id="PTHR10805">
    <property type="entry name" value="COATOMER SUBUNIT EPSILON"/>
    <property type="match status" value="1"/>
</dbReference>
<dbReference type="GO" id="GO:0005198">
    <property type="term" value="F:structural molecule activity"/>
    <property type="evidence" value="ECO:0007669"/>
    <property type="project" value="InterPro"/>
</dbReference>
<evidence type="ECO:0000256" key="8">
    <source>
        <dbReference type="ARBA" id="ARBA00023034"/>
    </source>
</evidence>
<dbReference type="GO" id="GO:0015031">
    <property type="term" value="P:protein transport"/>
    <property type="evidence" value="ECO:0007669"/>
    <property type="project" value="UniProtKB-KW"/>
</dbReference>
<evidence type="ECO:0000256" key="10">
    <source>
        <dbReference type="ARBA" id="ARBA00023329"/>
    </source>
</evidence>
<dbReference type="Proteomes" id="UP000023152">
    <property type="component" value="Unassembled WGS sequence"/>
</dbReference>
<comment type="similarity">
    <text evidence="3">Belongs to the COPE family.</text>
</comment>
<evidence type="ECO:0000256" key="3">
    <source>
        <dbReference type="ARBA" id="ARBA00008827"/>
    </source>
</evidence>
<protein>
    <submittedName>
        <fullName evidence="11">Uncharacterized protein</fullName>
    </submittedName>
</protein>
<keyword evidence="5" id="KW-0963">Cytoplasm</keyword>
<dbReference type="GO" id="GO:0006890">
    <property type="term" value="P:retrograde vesicle-mediated transport, Golgi to endoplasmic reticulum"/>
    <property type="evidence" value="ECO:0007669"/>
    <property type="project" value="InterPro"/>
</dbReference>
<dbReference type="GO" id="GO:0006891">
    <property type="term" value="P:intra-Golgi vesicle-mediated transport"/>
    <property type="evidence" value="ECO:0007669"/>
    <property type="project" value="TreeGrafter"/>
</dbReference>
<keyword evidence="9" id="KW-0472">Membrane</keyword>
<dbReference type="AlphaFoldDB" id="X6NTW1"/>
<evidence type="ECO:0000256" key="6">
    <source>
        <dbReference type="ARBA" id="ARBA00022892"/>
    </source>
</evidence>
<dbReference type="Gene3D" id="1.25.40.10">
    <property type="entry name" value="Tetratricopeptide repeat domain"/>
    <property type="match status" value="1"/>
</dbReference>
<keyword evidence="7" id="KW-0653">Protein transport</keyword>
<dbReference type="GO" id="GO:0006888">
    <property type="term" value="P:endoplasmic reticulum to Golgi vesicle-mediated transport"/>
    <property type="evidence" value="ECO:0007669"/>
    <property type="project" value="TreeGrafter"/>
</dbReference>
<dbReference type="Pfam" id="PF04733">
    <property type="entry name" value="Coatomer_E"/>
    <property type="match status" value="1"/>
</dbReference>
<evidence type="ECO:0000256" key="4">
    <source>
        <dbReference type="ARBA" id="ARBA00022448"/>
    </source>
</evidence>
<keyword evidence="12" id="KW-1185">Reference proteome</keyword>
<keyword evidence="10" id="KW-0968">Cytoplasmic vesicle</keyword>
<dbReference type="InterPro" id="IPR006822">
    <property type="entry name" value="Coatomer_esu"/>
</dbReference>
<organism evidence="11 12">
    <name type="scientific">Reticulomyxa filosa</name>
    <dbReference type="NCBI Taxonomy" id="46433"/>
    <lineage>
        <taxon>Eukaryota</taxon>
        <taxon>Sar</taxon>
        <taxon>Rhizaria</taxon>
        <taxon>Retaria</taxon>
        <taxon>Foraminifera</taxon>
        <taxon>Monothalamids</taxon>
        <taxon>Reticulomyxidae</taxon>
        <taxon>Reticulomyxa</taxon>
    </lineage>
</organism>
<dbReference type="InterPro" id="IPR011990">
    <property type="entry name" value="TPR-like_helical_dom_sf"/>
</dbReference>
<evidence type="ECO:0000256" key="5">
    <source>
        <dbReference type="ARBA" id="ARBA00022490"/>
    </source>
</evidence>
<evidence type="ECO:0000256" key="1">
    <source>
        <dbReference type="ARBA" id="ARBA00004255"/>
    </source>
</evidence>
<keyword evidence="6" id="KW-0931">ER-Golgi transport</keyword>
<evidence type="ECO:0000256" key="7">
    <source>
        <dbReference type="ARBA" id="ARBA00022927"/>
    </source>
</evidence>
<comment type="caution">
    <text evidence="11">The sequence shown here is derived from an EMBL/GenBank/DDBJ whole genome shotgun (WGS) entry which is preliminary data.</text>
</comment>